<keyword evidence="2" id="KW-1185">Reference proteome</keyword>
<proteinExistence type="predicted"/>
<evidence type="ECO:0000313" key="1">
    <source>
        <dbReference type="EMBL" id="KAJ8712787.1"/>
    </source>
</evidence>
<protein>
    <submittedName>
        <fullName evidence="1">Uncharacterized protein</fullName>
    </submittedName>
</protein>
<comment type="caution">
    <text evidence="1">The sequence shown here is derived from an EMBL/GenBank/DDBJ whole genome shotgun (WGS) entry which is preliminary data.</text>
</comment>
<dbReference type="EMBL" id="CM056797">
    <property type="protein sequence ID" value="KAJ8712787.1"/>
    <property type="molecule type" value="Genomic_DNA"/>
</dbReference>
<gene>
    <name evidence="1" type="ORF">PYW08_008091</name>
</gene>
<organism evidence="1 2">
    <name type="scientific">Mythimna loreyi</name>
    <dbReference type="NCBI Taxonomy" id="667449"/>
    <lineage>
        <taxon>Eukaryota</taxon>
        <taxon>Metazoa</taxon>
        <taxon>Ecdysozoa</taxon>
        <taxon>Arthropoda</taxon>
        <taxon>Hexapoda</taxon>
        <taxon>Insecta</taxon>
        <taxon>Pterygota</taxon>
        <taxon>Neoptera</taxon>
        <taxon>Endopterygota</taxon>
        <taxon>Lepidoptera</taxon>
        <taxon>Glossata</taxon>
        <taxon>Ditrysia</taxon>
        <taxon>Noctuoidea</taxon>
        <taxon>Noctuidae</taxon>
        <taxon>Noctuinae</taxon>
        <taxon>Hadenini</taxon>
        <taxon>Mythimna</taxon>
    </lineage>
</organism>
<dbReference type="Proteomes" id="UP001231649">
    <property type="component" value="Chromosome 21"/>
</dbReference>
<sequence length="548" mass="60680">MAQLGYKNEIIDNFVSEFKSRIVAETGIPSDKDHLGKIILQSLKDDPDFVLQIDGGTGEAETNGSMLRRSIQCATSFRNQGLKTGDTIVLMAPNHLDQAVPFNASLYLGIAIAAIDRFLGVNELKHAFNIIKPKIVFCQSEKVQDVQKAVAILNLDSKVISFDTSADTISFSEMLKLHSDEIDVENFKPADFDPEDTIAVLISTSGTTGLPKSAALTHMNLAINGLMICSFATKLPPTRAAIIVSPLQWLSGLLHYIFSSLFKYTRVKSSRPLTTEHVLEMIGKYKPTFMVASPTMMTTILNAGKKANSDFSCFEVIYLGGSAVPKTLVEELRIMAPNAFVTDIYGMSEVGSTSFQGVNYPIGSCGKPLAHLQYKLVNVETGEEIKEPNKCGELWLKCPGGFKGYYNNPEATAEVLSKDGWFMTGDLMYRDEEWNFFFVERIKLLLKYRNHQISPVELETVIRQHPGVLDVAVTSLPDEECGDLPVACVIPRLGANLTETEIIDLVKEKLTDTKQLRGGVIFLKELPLTTSTKVHRRKLKEIAISRLR</sequence>
<accession>A0ACC2QAW2</accession>
<reference evidence="1" key="1">
    <citation type="submission" date="2023-03" db="EMBL/GenBank/DDBJ databases">
        <title>Chromosome-level genomes of two armyworms, Mythimna separata and Mythimna loreyi, provide insights into the biosynthesis and reception of sex pheromones.</title>
        <authorList>
            <person name="Zhao H."/>
        </authorList>
    </citation>
    <scope>NUCLEOTIDE SEQUENCE</scope>
    <source>
        <strain evidence="1">BeijingLab</strain>
    </source>
</reference>
<name>A0ACC2QAW2_9NEOP</name>
<evidence type="ECO:0000313" key="2">
    <source>
        <dbReference type="Proteomes" id="UP001231649"/>
    </source>
</evidence>